<keyword evidence="7" id="KW-1185">Reference proteome</keyword>
<feature type="domain" description="HTH lysR-type" evidence="5">
    <location>
        <begin position="5"/>
        <end position="62"/>
    </location>
</feature>
<dbReference type="Proteomes" id="UP000051733">
    <property type="component" value="Unassembled WGS sequence"/>
</dbReference>
<comment type="similarity">
    <text evidence="1">Belongs to the LysR transcriptional regulatory family.</text>
</comment>
<dbReference type="GO" id="GO:0003677">
    <property type="term" value="F:DNA binding"/>
    <property type="evidence" value="ECO:0007669"/>
    <property type="project" value="UniProtKB-KW"/>
</dbReference>
<dbReference type="PANTHER" id="PTHR30346">
    <property type="entry name" value="TRANSCRIPTIONAL DUAL REGULATOR HCAR-RELATED"/>
    <property type="match status" value="1"/>
</dbReference>
<evidence type="ECO:0000256" key="4">
    <source>
        <dbReference type="ARBA" id="ARBA00023163"/>
    </source>
</evidence>
<evidence type="ECO:0000313" key="7">
    <source>
        <dbReference type="Proteomes" id="UP000051733"/>
    </source>
</evidence>
<keyword evidence="4" id="KW-0804">Transcription</keyword>
<dbReference type="STRING" id="1423813.FC26_GL001147"/>
<dbReference type="PANTHER" id="PTHR30346:SF28">
    <property type="entry name" value="HTH-TYPE TRANSCRIPTIONAL REGULATOR CYNR"/>
    <property type="match status" value="1"/>
</dbReference>
<evidence type="ECO:0000313" key="6">
    <source>
        <dbReference type="EMBL" id="KRM61872.1"/>
    </source>
</evidence>
<dbReference type="GO" id="GO:0032993">
    <property type="term" value="C:protein-DNA complex"/>
    <property type="evidence" value="ECO:0007669"/>
    <property type="project" value="TreeGrafter"/>
</dbReference>
<dbReference type="GO" id="GO:0003700">
    <property type="term" value="F:DNA-binding transcription factor activity"/>
    <property type="evidence" value="ECO:0007669"/>
    <property type="project" value="InterPro"/>
</dbReference>
<name>A0A0R2A4C9_9LACO</name>
<dbReference type="FunFam" id="1.10.10.10:FF:000001">
    <property type="entry name" value="LysR family transcriptional regulator"/>
    <property type="match status" value="1"/>
</dbReference>
<accession>A0A0R2A4C9</accession>
<dbReference type="PRINTS" id="PR00039">
    <property type="entry name" value="HTHLYSR"/>
</dbReference>
<evidence type="ECO:0000256" key="2">
    <source>
        <dbReference type="ARBA" id="ARBA00023015"/>
    </source>
</evidence>
<dbReference type="PROSITE" id="PS50931">
    <property type="entry name" value="HTH_LYSR"/>
    <property type="match status" value="1"/>
</dbReference>
<dbReference type="EMBL" id="AYYY01000018">
    <property type="protein sequence ID" value="KRM61872.1"/>
    <property type="molecule type" value="Genomic_DNA"/>
</dbReference>
<dbReference type="InterPro" id="IPR005119">
    <property type="entry name" value="LysR_subst-bd"/>
</dbReference>
<dbReference type="PATRIC" id="fig|1423813.3.peg.1166"/>
<keyword evidence="3" id="KW-0238">DNA-binding</keyword>
<reference evidence="6 7" key="1">
    <citation type="journal article" date="2015" name="Genome Announc.">
        <title>Expanding the biotechnology potential of lactobacilli through comparative genomics of 213 strains and associated genera.</title>
        <authorList>
            <person name="Sun Z."/>
            <person name="Harris H.M."/>
            <person name="McCann A."/>
            <person name="Guo C."/>
            <person name="Argimon S."/>
            <person name="Zhang W."/>
            <person name="Yang X."/>
            <person name="Jeffery I.B."/>
            <person name="Cooney J.C."/>
            <person name="Kagawa T.F."/>
            <person name="Liu W."/>
            <person name="Song Y."/>
            <person name="Salvetti E."/>
            <person name="Wrobel A."/>
            <person name="Rasinkangas P."/>
            <person name="Parkhill J."/>
            <person name="Rea M.C."/>
            <person name="O'Sullivan O."/>
            <person name="Ritari J."/>
            <person name="Douillard F.P."/>
            <person name="Paul Ross R."/>
            <person name="Yang R."/>
            <person name="Briner A.E."/>
            <person name="Felis G.E."/>
            <person name="de Vos W.M."/>
            <person name="Barrangou R."/>
            <person name="Klaenhammer T.R."/>
            <person name="Caufield P.W."/>
            <person name="Cui Y."/>
            <person name="Zhang H."/>
            <person name="O'Toole P.W."/>
        </authorList>
    </citation>
    <scope>NUCLEOTIDE SEQUENCE [LARGE SCALE GENOMIC DNA]</scope>
    <source>
        <strain evidence="6 7">DSM 20634</strain>
    </source>
</reference>
<dbReference type="InterPro" id="IPR000847">
    <property type="entry name" value="LysR_HTH_N"/>
</dbReference>
<dbReference type="InterPro" id="IPR036388">
    <property type="entry name" value="WH-like_DNA-bd_sf"/>
</dbReference>
<dbReference type="Gene3D" id="3.40.190.290">
    <property type="match status" value="1"/>
</dbReference>
<organism evidence="6 7">
    <name type="scientific">Paucilactobacillus vaccinostercus DSM 20634</name>
    <dbReference type="NCBI Taxonomy" id="1423813"/>
    <lineage>
        <taxon>Bacteria</taxon>
        <taxon>Bacillati</taxon>
        <taxon>Bacillota</taxon>
        <taxon>Bacilli</taxon>
        <taxon>Lactobacillales</taxon>
        <taxon>Lactobacillaceae</taxon>
        <taxon>Paucilactobacillus</taxon>
    </lineage>
</organism>
<gene>
    <name evidence="6" type="ORF">FC26_GL001147</name>
</gene>
<sequence length="297" mass="33371">MIEKMEIRLLRYFLTIAEEGTISRAAAVLHITQPTLSRQLKNLEIQLGSPLFTRDARQMELTEAGLFLKSRATEILMLSDATEKEFIDRKQQLFSGNIAIGCVEADNSDTLALMLEEFIADYPQVTFSMFDGTSEDIRDRLDKGLLDVAILLEPIETSCYVKLVLPRVERWGLAVAATSPLAQRDWIAPQDLPNLPLVVGGRTEVRDLLTTWYGHAIDELSIVGTMNLGFNTMPLVIDGKIVTLSIEGAITAYHSSDVKFVPFKPELNTNCVLTWKQGRQMSPVVTEFIRRFRESFG</sequence>
<dbReference type="AlphaFoldDB" id="A0A0R2A4C9"/>
<evidence type="ECO:0000259" key="5">
    <source>
        <dbReference type="PROSITE" id="PS50931"/>
    </source>
</evidence>
<dbReference type="InterPro" id="IPR036390">
    <property type="entry name" value="WH_DNA-bd_sf"/>
</dbReference>
<dbReference type="Pfam" id="PF00126">
    <property type="entry name" value="HTH_1"/>
    <property type="match status" value="1"/>
</dbReference>
<protein>
    <submittedName>
        <fullName evidence="6">LysR family transcriptional regulator</fullName>
    </submittedName>
</protein>
<evidence type="ECO:0000256" key="3">
    <source>
        <dbReference type="ARBA" id="ARBA00023125"/>
    </source>
</evidence>
<comment type="caution">
    <text evidence="6">The sequence shown here is derived from an EMBL/GenBank/DDBJ whole genome shotgun (WGS) entry which is preliminary data.</text>
</comment>
<proteinExistence type="inferred from homology"/>
<dbReference type="SUPFAM" id="SSF53850">
    <property type="entry name" value="Periplasmic binding protein-like II"/>
    <property type="match status" value="1"/>
</dbReference>
<dbReference type="Gene3D" id="1.10.10.10">
    <property type="entry name" value="Winged helix-like DNA-binding domain superfamily/Winged helix DNA-binding domain"/>
    <property type="match status" value="1"/>
</dbReference>
<evidence type="ECO:0000256" key="1">
    <source>
        <dbReference type="ARBA" id="ARBA00009437"/>
    </source>
</evidence>
<dbReference type="SUPFAM" id="SSF46785">
    <property type="entry name" value="Winged helix' DNA-binding domain"/>
    <property type="match status" value="1"/>
</dbReference>
<keyword evidence="2" id="KW-0805">Transcription regulation</keyword>
<dbReference type="CDD" id="cd05466">
    <property type="entry name" value="PBP2_LTTR_substrate"/>
    <property type="match status" value="1"/>
</dbReference>
<dbReference type="Pfam" id="PF03466">
    <property type="entry name" value="LysR_substrate"/>
    <property type="match status" value="1"/>
</dbReference>